<dbReference type="GO" id="GO:0005096">
    <property type="term" value="F:GTPase activator activity"/>
    <property type="evidence" value="ECO:0007669"/>
    <property type="project" value="InterPro"/>
</dbReference>
<dbReference type="GO" id="GO:0005547">
    <property type="term" value="F:phosphatidylinositol-3,4,5-trisphosphate binding"/>
    <property type="evidence" value="ECO:0007669"/>
    <property type="project" value="TreeGrafter"/>
</dbReference>
<evidence type="ECO:0000313" key="2">
    <source>
        <dbReference type="EMBL" id="OMJ78825.1"/>
    </source>
</evidence>
<comment type="caution">
    <text evidence="2">The sequence shown here is derived from an EMBL/GenBank/DDBJ whole genome shotgun (WGS) entry which is preliminary data.</text>
</comment>
<dbReference type="PROSITE" id="PS50003">
    <property type="entry name" value="PH_DOMAIN"/>
    <property type="match status" value="1"/>
</dbReference>
<protein>
    <recommendedName>
        <fullName evidence="1">PH domain-containing protein</fullName>
    </recommendedName>
</protein>
<name>A0A1R2BQF6_9CILI</name>
<dbReference type="Gene3D" id="2.30.29.30">
    <property type="entry name" value="Pleckstrin-homology domain (PH domain)/Phosphotyrosine-binding domain (PTB)"/>
    <property type="match status" value="1"/>
</dbReference>
<reference evidence="2 3" key="1">
    <citation type="submission" date="2016-11" db="EMBL/GenBank/DDBJ databases">
        <title>The macronuclear genome of Stentor coeruleus: a giant cell with tiny introns.</title>
        <authorList>
            <person name="Slabodnick M."/>
            <person name="Ruby J.G."/>
            <person name="Reiff S.B."/>
            <person name="Swart E.C."/>
            <person name="Gosai S."/>
            <person name="Prabakaran S."/>
            <person name="Witkowska E."/>
            <person name="Larue G.E."/>
            <person name="Fisher S."/>
            <person name="Freeman R.M."/>
            <person name="Gunawardena J."/>
            <person name="Chu W."/>
            <person name="Stover N.A."/>
            <person name="Gregory B.D."/>
            <person name="Nowacki M."/>
            <person name="Derisi J."/>
            <person name="Roy S.W."/>
            <person name="Marshall W.F."/>
            <person name="Sood P."/>
        </authorList>
    </citation>
    <scope>NUCLEOTIDE SEQUENCE [LARGE SCALE GENOMIC DNA]</scope>
    <source>
        <strain evidence="2">WM001</strain>
    </source>
</reference>
<dbReference type="Gene3D" id="1.10.220.150">
    <property type="entry name" value="Arf GTPase activating protein"/>
    <property type="match status" value="1"/>
</dbReference>
<dbReference type="PANTHER" id="PTHR46021:SF2">
    <property type="entry name" value="ARF-GAP WITH DUAL PH DOMAIN-CONTAINING PROTEIN 1"/>
    <property type="match status" value="1"/>
</dbReference>
<dbReference type="SMART" id="SM00233">
    <property type="entry name" value="PH"/>
    <property type="match status" value="2"/>
</dbReference>
<sequence length="445" mass="53009">MEQLIKNNPNCVDCEDSEIRGVNMQLGIFLCEKCSLVHQKLLKMLIRNVQDTFLDEEISFLSQKGNYKINLNLMKNTMPWTVNLKQNDFPQVREWMAEAKYVHQIFAREAFRQQIVHDLNKSWYYLDEVTREVTRTRGPYPRQTIKKLLDEKKFLFKDGFVWHPAFGIKWMLVEKVLEIISPKPNMSDQALQDAFMRRLNWQSYPYPHLRGNLELIWKNTQSRKWVVILDRQVSIFTSHMQTFNAEVSIKIEDVTDISLVQFETKIAIRLDVNEVFLLTSAKVDEVIEWYHALSSCRYLIHNLGNDYPPLEVDNTELHVCNVKSSDEYIGDKIHEGFLKKQGIKMKTARNRWFILRTNFLFWYVNKNDRNHKKLLKITPNTIIDDKELKDPRDAKLNFHFSISNADKILHMWPESQAEKDLWIEKFTKAVNTIRERETENIIYTW</sequence>
<evidence type="ECO:0000313" key="3">
    <source>
        <dbReference type="Proteomes" id="UP000187209"/>
    </source>
</evidence>
<evidence type="ECO:0000259" key="1">
    <source>
        <dbReference type="PROSITE" id="PS50003"/>
    </source>
</evidence>
<gene>
    <name evidence="2" type="ORF">SteCoe_21266</name>
</gene>
<dbReference type="SUPFAM" id="SSF50729">
    <property type="entry name" value="PH domain-like"/>
    <property type="match status" value="2"/>
</dbReference>
<dbReference type="GO" id="GO:0005737">
    <property type="term" value="C:cytoplasm"/>
    <property type="evidence" value="ECO:0007669"/>
    <property type="project" value="TreeGrafter"/>
</dbReference>
<dbReference type="InterPro" id="IPR011993">
    <property type="entry name" value="PH-like_dom_sf"/>
</dbReference>
<dbReference type="Pfam" id="PF01412">
    <property type="entry name" value="ArfGap"/>
    <property type="match status" value="1"/>
</dbReference>
<dbReference type="InterPro" id="IPR052589">
    <property type="entry name" value="Arf-GAP_dual-PH_domain"/>
</dbReference>
<dbReference type="Pfam" id="PF00169">
    <property type="entry name" value="PH"/>
    <property type="match status" value="1"/>
</dbReference>
<feature type="domain" description="PH" evidence="1">
    <location>
        <begin position="331"/>
        <end position="431"/>
    </location>
</feature>
<proteinExistence type="predicted"/>
<dbReference type="AlphaFoldDB" id="A0A1R2BQF6"/>
<dbReference type="InterPro" id="IPR001164">
    <property type="entry name" value="ArfGAP_dom"/>
</dbReference>
<dbReference type="SMART" id="SM00105">
    <property type="entry name" value="ArfGap"/>
    <property type="match status" value="1"/>
</dbReference>
<dbReference type="EMBL" id="MPUH01000501">
    <property type="protein sequence ID" value="OMJ78825.1"/>
    <property type="molecule type" value="Genomic_DNA"/>
</dbReference>
<dbReference type="Proteomes" id="UP000187209">
    <property type="component" value="Unassembled WGS sequence"/>
</dbReference>
<organism evidence="2 3">
    <name type="scientific">Stentor coeruleus</name>
    <dbReference type="NCBI Taxonomy" id="5963"/>
    <lineage>
        <taxon>Eukaryota</taxon>
        <taxon>Sar</taxon>
        <taxon>Alveolata</taxon>
        <taxon>Ciliophora</taxon>
        <taxon>Postciliodesmatophora</taxon>
        <taxon>Heterotrichea</taxon>
        <taxon>Heterotrichida</taxon>
        <taxon>Stentoridae</taxon>
        <taxon>Stentor</taxon>
    </lineage>
</organism>
<dbReference type="InterPro" id="IPR037278">
    <property type="entry name" value="ARFGAP/RecO"/>
</dbReference>
<dbReference type="PANTHER" id="PTHR46021">
    <property type="entry name" value="ARF-GAP WITH DUAL PH DOMAIN-CONTAINING PROTEIN 1-LIKE PROTEIN"/>
    <property type="match status" value="1"/>
</dbReference>
<dbReference type="InterPro" id="IPR001849">
    <property type="entry name" value="PH_domain"/>
</dbReference>
<accession>A0A1R2BQF6</accession>
<dbReference type="OrthoDB" id="185175at2759"/>
<dbReference type="GO" id="GO:0005886">
    <property type="term" value="C:plasma membrane"/>
    <property type="evidence" value="ECO:0007669"/>
    <property type="project" value="TreeGrafter"/>
</dbReference>
<dbReference type="InterPro" id="IPR038508">
    <property type="entry name" value="ArfGAP_dom_sf"/>
</dbReference>
<keyword evidence="3" id="KW-1185">Reference proteome</keyword>
<dbReference type="SUPFAM" id="SSF57863">
    <property type="entry name" value="ArfGap/RecO-like zinc finger"/>
    <property type="match status" value="1"/>
</dbReference>